<dbReference type="EMBL" id="HBGA01050164">
    <property type="protein sequence ID" value="CAD9007325.1"/>
    <property type="molecule type" value="Transcribed_RNA"/>
</dbReference>
<dbReference type="AlphaFoldDB" id="A0A7S1IBH9"/>
<accession>A0A7S1IBH9</accession>
<organism evidence="1">
    <name type="scientific">Eutreptiella gymnastica</name>
    <dbReference type="NCBI Taxonomy" id="73025"/>
    <lineage>
        <taxon>Eukaryota</taxon>
        <taxon>Discoba</taxon>
        <taxon>Euglenozoa</taxon>
        <taxon>Euglenida</taxon>
        <taxon>Spirocuta</taxon>
        <taxon>Euglenophyceae</taxon>
        <taxon>Eutreptiales</taxon>
        <taxon>Eutreptiaceae</taxon>
        <taxon>Eutreptiella</taxon>
    </lineage>
</organism>
<protein>
    <recommendedName>
        <fullName evidence="2">1-phosphatidylinositol 4-kinase</fullName>
    </recommendedName>
</protein>
<gene>
    <name evidence="1" type="ORF">EGYM00392_LOCUS18418</name>
</gene>
<reference evidence="1" key="1">
    <citation type="submission" date="2021-01" db="EMBL/GenBank/DDBJ databases">
        <authorList>
            <person name="Corre E."/>
            <person name="Pelletier E."/>
            <person name="Niang G."/>
            <person name="Scheremetjew M."/>
            <person name="Finn R."/>
            <person name="Kale V."/>
            <person name="Holt S."/>
            <person name="Cochrane G."/>
            <person name="Meng A."/>
            <person name="Brown T."/>
            <person name="Cohen L."/>
        </authorList>
    </citation>
    <scope>NUCLEOTIDE SEQUENCE</scope>
    <source>
        <strain evidence="1">NIES-381</strain>
    </source>
</reference>
<sequence length="158" mass="18344">MPEVSDLMVFDYILCNTDRRVTKNNYAIRSCIKNCRPQDPQPKPGHPMFVHIDQGSSFYKKTGPEGNPLTGIPDRPNRFCRGFRKTTAKRVIDMSSKKSRHHTLWDNLKKRVPDHIIKHVGRDHVKAAQDRLDLLAQHLTETCPKHFSEEEIHMFDNA</sequence>
<evidence type="ECO:0008006" key="2">
    <source>
        <dbReference type="Google" id="ProtNLM"/>
    </source>
</evidence>
<evidence type="ECO:0000313" key="1">
    <source>
        <dbReference type="EMBL" id="CAD9007325.1"/>
    </source>
</evidence>
<proteinExistence type="predicted"/>
<name>A0A7S1IBH9_9EUGL</name>